<accession>A0AAE3JFC2</accession>
<reference evidence="1" key="1">
    <citation type="submission" date="2021-10" db="EMBL/GenBank/DDBJ databases">
        <title>Anaerobic single-cell dispensing facilitates the cultivation of human gut bacteria.</title>
        <authorList>
            <person name="Afrizal A."/>
        </authorList>
    </citation>
    <scope>NUCLEOTIDE SEQUENCE</scope>
    <source>
        <strain evidence="1">CLA-AA-H215</strain>
    </source>
</reference>
<sequence length="51" mass="5826">MTDTKEMALQEEENIALKVTSPPSSLSREQMLADTDLFLAEFALDYKRMSE</sequence>
<keyword evidence="2" id="KW-1185">Reference proteome</keyword>
<evidence type="ECO:0000313" key="1">
    <source>
        <dbReference type="EMBL" id="MCC2231325.1"/>
    </source>
</evidence>
<name>A0AAE3JFC2_9FIRM</name>
<gene>
    <name evidence="1" type="ORF">LKD81_10010</name>
</gene>
<dbReference type="RefSeq" id="WP_308453845.1">
    <property type="nucleotide sequence ID" value="NZ_JAJEQR010000027.1"/>
</dbReference>
<dbReference type="Proteomes" id="UP001198182">
    <property type="component" value="Unassembled WGS sequence"/>
</dbReference>
<dbReference type="AlphaFoldDB" id="A0AAE3JFC2"/>
<organism evidence="1 2">
    <name type="scientific">Hominifimenecus microfluidus</name>
    <dbReference type="NCBI Taxonomy" id="2885348"/>
    <lineage>
        <taxon>Bacteria</taxon>
        <taxon>Bacillati</taxon>
        <taxon>Bacillota</taxon>
        <taxon>Clostridia</taxon>
        <taxon>Lachnospirales</taxon>
        <taxon>Lachnospiraceae</taxon>
        <taxon>Hominifimenecus</taxon>
    </lineage>
</organism>
<dbReference type="EMBL" id="JAJEQR010000027">
    <property type="protein sequence ID" value="MCC2231325.1"/>
    <property type="molecule type" value="Genomic_DNA"/>
</dbReference>
<evidence type="ECO:0000313" key="2">
    <source>
        <dbReference type="Proteomes" id="UP001198182"/>
    </source>
</evidence>
<protein>
    <submittedName>
        <fullName evidence="1">Uncharacterized protein</fullName>
    </submittedName>
</protein>
<comment type="caution">
    <text evidence="1">The sequence shown here is derived from an EMBL/GenBank/DDBJ whole genome shotgun (WGS) entry which is preliminary data.</text>
</comment>
<proteinExistence type="predicted"/>